<dbReference type="PANTHER" id="PTHR11358">
    <property type="entry name" value="ARGINASE/AGMATINASE"/>
    <property type="match status" value="1"/>
</dbReference>
<proteinExistence type="inferred from homology"/>
<dbReference type="GO" id="GO:0008783">
    <property type="term" value="F:agmatinase activity"/>
    <property type="evidence" value="ECO:0007669"/>
    <property type="project" value="TreeGrafter"/>
</dbReference>
<dbReference type="CDD" id="cd09988">
    <property type="entry name" value="Formimidoylglutamase"/>
    <property type="match status" value="1"/>
</dbReference>
<evidence type="ECO:0000256" key="1">
    <source>
        <dbReference type="ARBA" id="ARBA00022723"/>
    </source>
</evidence>
<reference evidence="4 5" key="1">
    <citation type="journal article" date="2012" name="J. Bacteriol.">
        <title>Genome Sequence of the Halotolerant Bacterium Imtechella halotolerans K1T.</title>
        <authorList>
            <person name="Kumar S."/>
            <person name="Vikram S."/>
            <person name="Subramanian S."/>
            <person name="Raghava G.P."/>
            <person name="Pinnaka A.K."/>
        </authorList>
    </citation>
    <scope>NUCLEOTIDE SEQUENCE [LARGE SCALE GENOMIC DNA]</scope>
    <source>
        <strain evidence="4 5">K1</strain>
    </source>
</reference>
<dbReference type="STRING" id="946077.W5A_04329"/>
<accession>I0WIC6</accession>
<evidence type="ECO:0000256" key="2">
    <source>
        <dbReference type="ARBA" id="ARBA00022801"/>
    </source>
</evidence>
<dbReference type="InterPro" id="IPR006035">
    <property type="entry name" value="Ureohydrolase"/>
</dbReference>
<evidence type="ECO:0008006" key="6">
    <source>
        <dbReference type="Google" id="ProtNLM"/>
    </source>
</evidence>
<gene>
    <name evidence="4" type="ORF">W5A_04329</name>
</gene>
<keyword evidence="1" id="KW-0479">Metal-binding</keyword>
<name>I0WIC6_9FLAO</name>
<dbReference type="Gene3D" id="3.40.800.10">
    <property type="entry name" value="Ureohydrolase domain"/>
    <property type="match status" value="1"/>
</dbReference>
<protein>
    <recommendedName>
        <fullName evidence="6">Arginase/agmatinase/formiminoglutamase</fullName>
    </recommendedName>
</protein>
<dbReference type="SUPFAM" id="SSF52768">
    <property type="entry name" value="Arginase/deacetylase"/>
    <property type="match status" value="1"/>
</dbReference>
<evidence type="ECO:0000256" key="3">
    <source>
        <dbReference type="PROSITE-ProRule" id="PRU00742"/>
    </source>
</evidence>
<comment type="caution">
    <text evidence="4">The sequence shown here is derived from an EMBL/GenBank/DDBJ whole genome shotgun (WGS) entry which is preliminary data.</text>
</comment>
<keyword evidence="5" id="KW-1185">Reference proteome</keyword>
<evidence type="ECO:0000313" key="5">
    <source>
        <dbReference type="Proteomes" id="UP000005938"/>
    </source>
</evidence>
<dbReference type="Pfam" id="PF00491">
    <property type="entry name" value="Arginase"/>
    <property type="match status" value="1"/>
</dbReference>
<keyword evidence="2" id="KW-0378">Hydrolase</keyword>
<dbReference type="Proteomes" id="UP000005938">
    <property type="component" value="Unassembled WGS sequence"/>
</dbReference>
<dbReference type="RefSeq" id="WP_008237826.1">
    <property type="nucleotide sequence ID" value="NZ_AJJU01000003.1"/>
</dbReference>
<dbReference type="EMBL" id="AJJU01000003">
    <property type="protein sequence ID" value="EID76142.1"/>
    <property type="molecule type" value="Genomic_DNA"/>
</dbReference>
<dbReference type="PATRIC" id="fig|946077.3.peg.882"/>
<dbReference type="PROSITE" id="PS51409">
    <property type="entry name" value="ARGINASE_2"/>
    <property type="match status" value="1"/>
</dbReference>
<evidence type="ECO:0000313" key="4">
    <source>
        <dbReference type="EMBL" id="EID76142.1"/>
    </source>
</evidence>
<dbReference type="InterPro" id="IPR023696">
    <property type="entry name" value="Ureohydrolase_dom_sf"/>
</dbReference>
<dbReference type="PANTHER" id="PTHR11358:SF26">
    <property type="entry name" value="GUANIDINO ACID HYDROLASE, MITOCHONDRIAL"/>
    <property type="match status" value="1"/>
</dbReference>
<comment type="similarity">
    <text evidence="3">Belongs to the arginase family.</text>
</comment>
<dbReference type="OrthoDB" id="931936at2"/>
<dbReference type="GO" id="GO:0033389">
    <property type="term" value="P:putrescine biosynthetic process from arginine, via agmatine"/>
    <property type="evidence" value="ECO:0007669"/>
    <property type="project" value="TreeGrafter"/>
</dbReference>
<organism evidence="4 5">
    <name type="scientific">Imtechella halotolerans K1</name>
    <dbReference type="NCBI Taxonomy" id="946077"/>
    <lineage>
        <taxon>Bacteria</taxon>
        <taxon>Pseudomonadati</taxon>
        <taxon>Bacteroidota</taxon>
        <taxon>Flavobacteriia</taxon>
        <taxon>Flavobacteriales</taxon>
        <taxon>Flavobacteriaceae</taxon>
        <taxon>Imtechella</taxon>
    </lineage>
</organism>
<sequence length="385" mass="44296">MEFDFLKPVDDYILALNQLLPKQSLGRSIKIHTLQLGLPSLEGVRLVLFGVSEFRGGTVKSKDKEVLQSFREEFYKLYPGNWHAQIADLGDIIPGESLEDTYYAIKTLVAYLIKQRVVPIVIGGSQDLTFAVYRAFDQLEQMVNLVSVDSRFDFGMDDELISTDSYMSKIVMEQPTNLFNYSNIGYQTYFNAQEELDLMERLFFETYRLGNVISDVSMVEPILRDADLVSVDMTSVQGSTLGGGSHVNPNGFNGREICAISRYAGISDKVAVFGLFETQSGELFSQLEAQIIWYFIEGFNFRANEYPFTSKEDYTKYIVPTEEVELQFFRSNKTDRWWIEIPMTINLDNKLHRLALLPCTHQDYLDACNDIVPERWWRAYKKNNN</sequence>
<dbReference type="eggNOG" id="COG0010">
    <property type="taxonomic scope" value="Bacteria"/>
</dbReference>
<dbReference type="AlphaFoldDB" id="I0WIC6"/>
<dbReference type="GO" id="GO:0046872">
    <property type="term" value="F:metal ion binding"/>
    <property type="evidence" value="ECO:0007669"/>
    <property type="project" value="UniProtKB-KW"/>
</dbReference>